<keyword evidence="2" id="KW-1185">Reference proteome</keyword>
<dbReference type="EMBL" id="LNXV01000003">
    <property type="protein sequence ID" value="KTC87019.1"/>
    <property type="molecule type" value="Genomic_DNA"/>
</dbReference>
<proteinExistence type="predicted"/>
<gene>
    <name evidence="1" type="ORF">Lbru_0248</name>
</gene>
<reference evidence="1 2" key="1">
    <citation type="submission" date="2015-11" db="EMBL/GenBank/DDBJ databases">
        <title>Genomic analysis of 38 Legionella species identifies large and diverse effector repertoires.</title>
        <authorList>
            <person name="Burstein D."/>
            <person name="Amaro F."/>
            <person name="Zusman T."/>
            <person name="Lifshitz Z."/>
            <person name="Cohen O."/>
            <person name="Gilbert J.A."/>
            <person name="Pupko T."/>
            <person name="Shuman H.A."/>
            <person name="Segal G."/>
        </authorList>
    </citation>
    <scope>NUCLEOTIDE SEQUENCE [LARGE SCALE GENOMIC DNA]</scope>
    <source>
        <strain evidence="1 2">ATCC 43878</strain>
    </source>
</reference>
<sequence length="56" mass="5664">MVLDVLGSVIGGGGGNRTRVRKSSAVSSTCVALSIRLTVASPTGRIEHGDSLNLTP</sequence>
<dbReference type="AntiFam" id="ANF00032">
    <property type="entry name" value="Antisense to tmRNA"/>
</dbReference>
<protein>
    <submittedName>
        <fullName evidence="1">Uncharacterized protein</fullName>
    </submittedName>
</protein>
<dbReference type="AlphaFoldDB" id="A0A0W0SUH3"/>
<dbReference type="STRING" id="29422.Lbru_0248"/>
<evidence type="ECO:0000313" key="2">
    <source>
        <dbReference type="Proteomes" id="UP000054742"/>
    </source>
</evidence>
<name>A0A0W0SUH3_9GAMM</name>
<dbReference type="PATRIC" id="fig|29422.6.peg.258"/>
<evidence type="ECO:0000313" key="1">
    <source>
        <dbReference type="EMBL" id="KTC87019.1"/>
    </source>
</evidence>
<organism evidence="1 2">
    <name type="scientific">Legionella brunensis</name>
    <dbReference type="NCBI Taxonomy" id="29422"/>
    <lineage>
        <taxon>Bacteria</taxon>
        <taxon>Pseudomonadati</taxon>
        <taxon>Pseudomonadota</taxon>
        <taxon>Gammaproteobacteria</taxon>
        <taxon>Legionellales</taxon>
        <taxon>Legionellaceae</taxon>
        <taxon>Legionella</taxon>
    </lineage>
</organism>
<accession>A0A0W0SUH3</accession>
<comment type="caution">
    <text evidence="1">The sequence shown here is derived from an EMBL/GenBank/DDBJ whole genome shotgun (WGS) entry which is preliminary data.</text>
</comment>
<dbReference type="Proteomes" id="UP000054742">
    <property type="component" value="Unassembled WGS sequence"/>
</dbReference>